<gene>
    <name evidence="1" type="ORF">TTHERM_000035588</name>
</gene>
<proteinExistence type="predicted"/>
<name>W7XC08_TETTS</name>
<sequence>MDISLYQQFNIQSIINPYRFNHQNIILYPKTSEKVFTNNEILIHICGFLEEKDILILMRVNKYLSKLAENIPKLEIRLLKYQLKSANNKLNEQKNKQSNRSQGINGFPFPLSTDQMQLKGTTSRLSPFFKLLNGKKPELSKSKSECQNQGEDHVFHMSVPPQFLKEVENMQEINKQQSLNNFFLYNQMKNGTLDSDTKLVLELKKEIYDCLREDYEEKQSNSKLKVIPKLLFSNPQKNTEEYVKAQLEWIEVKSELKDKTGKILKQTGKMLCPAVHVKKIINKFKKNDQSCSQ</sequence>
<organism evidence="1 2">
    <name type="scientific">Tetrahymena thermophila (strain SB210)</name>
    <dbReference type="NCBI Taxonomy" id="312017"/>
    <lineage>
        <taxon>Eukaryota</taxon>
        <taxon>Sar</taxon>
        <taxon>Alveolata</taxon>
        <taxon>Ciliophora</taxon>
        <taxon>Intramacronucleata</taxon>
        <taxon>Oligohymenophorea</taxon>
        <taxon>Hymenostomatida</taxon>
        <taxon>Tetrahymenina</taxon>
        <taxon>Tetrahymenidae</taxon>
        <taxon>Tetrahymena</taxon>
    </lineage>
</organism>
<dbReference type="EMBL" id="GG662720">
    <property type="protein sequence ID" value="EWS74877.1"/>
    <property type="molecule type" value="Genomic_DNA"/>
</dbReference>
<dbReference type="InterPro" id="IPR036047">
    <property type="entry name" value="F-box-like_dom_sf"/>
</dbReference>
<dbReference type="RefSeq" id="XP_012652590.1">
    <property type="nucleotide sequence ID" value="XM_012797136.1"/>
</dbReference>
<keyword evidence="2" id="KW-1185">Reference proteome</keyword>
<dbReference type="AlphaFoldDB" id="W7XC08"/>
<accession>W7XC08</accession>
<dbReference type="CDD" id="cd09917">
    <property type="entry name" value="F-box_SF"/>
    <property type="match status" value="1"/>
</dbReference>
<evidence type="ECO:0000313" key="1">
    <source>
        <dbReference type="EMBL" id="EWS74877.1"/>
    </source>
</evidence>
<dbReference type="KEGG" id="tet:TTHERM_000035588"/>
<dbReference type="InParanoid" id="W7XC08"/>
<dbReference type="GeneID" id="24436917"/>
<reference evidence="2" key="1">
    <citation type="journal article" date="2006" name="PLoS Biol.">
        <title>Macronuclear genome sequence of the ciliate Tetrahymena thermophila, a model eukaryote.</title>
        <authorList>
            <person name="Eisen J.A."/>
            <person name="Coyne R.S."/>
            <person name="Wu M."/>
            <person name="Wu D."/>
            <person name="Thiagarajan M."/>
            <person name="Wortman J.R."/>
            <person name="Badger J.H."/>
            <person name="Ren Q."/>
            <person name="Amedeo P."/>
            <person name="Jones K.M."/>
            <person name="Tallon L.J."/>
            <person name="Delcher A.L."/>
            <person name="Salzberg S.L."/>
            <person name="Silva J.C."/>
            <person name="Haas B.J."/>
            <person name="Majoros W.H."/>
            <person name="Farzad M."/>
            <person name="Carlton J.M."/>
            <person name="Smith R.K. Jr."/>
            <person name="Garg J."/>
            <person name="Pearlman R.E."/>
            <person name="Karrer K.M."/>
            <person name="Sun L."/>
            <person name="Manning G."/>
            <person name="Elde N.C."/>
            <person name="Turkewitz A.P."/>
            <person name="Asai D.J."/>
            <person name="Wilkes D.E."/>
            <person name="Wang Y."/>
            <person name="Cai H."/>
            <person name="Collins K."/>
            <person name="Stewart B.A."/>
            <person name="Lee S.R."/>
            <person name="Wilamowska K."/>
            <person name="Weinberg Z."/>
            <person name="Ruzzo W.L."/>
            <person name="Wloga D."/>
            <person name="Gaertig J."/>
            <person name="Frankel J."/>
            <person name="Tsao C.-C."/>
            <person name="Gorovsky M.A."/>
            <person name="Keeling P.J."/>
            <person name="Waller R.F."/>
            <person name="Patron N.J."/>
            <person name="Cherry J.M."/>
            <person name="Stover N.A."/>
            <person name="Krieger C.J."/>
            <person name="del Toro C."/>
            <person name="Ryder H.F."/>
            <person name="Williamson S.C."/>
            <person name="Barbeau R.A."/>
            <person name="Hamilton E.P."/>
            <person name="Orias E."/>
        </authorList>
    </citation>
    <scope>NUCLEOTIDE SEQUENCE [LARGE SCALE GENOMIC DNA]</scope>
    <source>
        <strain evidence="2">SB210</strain>
    </source>
</reference>
<protein>
    <recommendedName>
        <fullName evidence="3">F-box protein</fullName>
    </recommendedName>
</protein>
<dbReference type="SUPFAM" id="SSF81383">
    <property type="entry name" value="F-box domain"/>
    <property type="match status" value="1"/>
</dbReference>
<evidence type="ECO:0008006" key="3">
    <source>
        <dbReference type="Google" id="ProtNLM"/>
    </source>
</evidence>
<dbReference type="Proteomes" id="UP000009168">
    <property type="component" value="Unassembled WGS sequence"/>
</dbReference>
<evidence type="ECO:0000313" key="2">
    <source>
        <dbReference type="Proteomes" id="UP000009168"/>
    </source>
</evidence>